<protein>
    <submittedName>
        <fullName evidence="4">Transcriptional regulator, TetR family</fullName>
    </submittedName>
</protein>
<dbReference type="InterPro" id="IPR023772">
    <property type="entry name" value="DNA-bd_HTH_TetR-type_CS"/>
</dbReference>
<dbReference type="Gene3D" id="1.10.357.10">
    <property type="entry name" value="Tetracycline Repressor, domain 2"/>
    <property type="match status" value="1"/>
</dbReference>
<name>A0A1M6GZL7_9CLOT</name>
<keyword evidence="1 2" id="KW-0238">DNA-binding</keyword>
<evidence type="ECO:0000256" key="1">
    <source>
        <dbReference type="ARBA" id="ARBA00023125"/>
    </source>
</evidence>
<dbReference type="AlphaFoldDB" id="A0A1M6GZL7"/>
<dbReference type="PROSITE" id="PS50977">
    <property type="entry name" value="HTH_TETR_2"/>
    <property type="match status" value="1"/>
</dbReference>
<dbReference type="STRING" id="1121298.SAMN05444401_2308"/>
<keyword evidence="5" id="KW-1185">Reference proteome</keyword>
<dbReference type="EMBL" id="FQZO01000003">
    <property type="protein sequence ID" value="SHJ15343.1"/>
    <property type="molecule type" value="Genomic_DNA"/>
</dbReference>
<dbReference type="InterPro" id="IPR009057">
    <property type="entry name" value="Homeodomain-like_sf"/>
</dbReference>
<evidence type="ECO:0000313" key="4">
    <source>
        <dbReference type="EMBL" id="SHJ15343.1"/>
    </source>
</evidence>
<dbReference type="InterPro" id="IPR001647">
    <property type="entry name" value="HTH_TetR"/>
</dbReference>
<gene>
    <name evidence="4" type="ORF">SAMN05444401_2308</name>
</gene>
<reference evidence="4 5" key="1">
    <citation type="submission" date="2016-11" db="EMBL/GenBank/DDBJ databases">
        <authorList>
            <person name="Jaros S."/>
            <person name="Januszkiewicz K."/>
            <person name="Wedrychowicz H."/>
        </authorList>
    </citation>
    <scope>NUCLEOTIDE SEQUENCE [LARGE SCALE GENOMIC DNA]</scope>
    <source>
        <strain evidence="4 5">DSM 21864</strain>
    </source>
</reference>
<feature type="DNA-binding region" description="H-T-H motif" evidence="2">
    <location>
        <begin position="31"/>
        <end position="50"/>
    </location>
</feature>
<dbReference type="SUPFAM" id="SSF46689">
    <property type="entry name" value="Homeodomain-like"/>
    <property type="match status" value="1"/>
</dbReference>
<dbReference type="Pfam" id="PF00440">
    <property type="entry name" value="TetR_N"/>
    <property type="match status" value="1"/>
</dbReference>
<proteinExistence type="predicted"/>
<dbReference type="InterPro" id="IPR050624">
    <property type="entry name" value="HTH-type_Tx_Regulator"/>
</dbReference>
<dbReference type="GO" id="GO:0003677">
    <property type="term" value="F:DNA binding"/>
    <property type="evidence" value="ECO:0007669"/>
    <property type="project" value="UniProtKB-UniRule"/>
</dbReference>
<dbReference type="PANTHER" id="PTHR43479:SF11">
    <property type="entry name" value="ACREF_ENVCD OPERON REPRESSOR-RELATED"/>
    <property type="match status" value="1"/>
</dbReference>
<evidence type="ECO:0000313" key="5">
    <source>
        <dbReference type="Proteomes" id="UP000184080"/>
    </source>
</evidence>
<dbReference type="PRINTS" id="PR00455">
    <property type="entry name" value="HTHTETR"/>
</dbReference>
<evidence type="ECO:0000259" key="3">
    <source>
        <dbReference type="PROSITE" id="PS50977"/>
    </source>
</evidence>
<feature type="domain" description="HTH tetR-type" evidence="3">
    <location>
        <begin position="8"/>
        <end position="68"/>
    </location>
</feature>
<dbReference type="PANTHER" id="PTHR43479">
    <property type="entry name" value="ACREF/ENVCD OPERON REPRESSOR-RELATED"/>
    <property type="match status" value="1"/>
</dbReference>
<evidence type="ECO:0000256" key="2">
    <source>
        <dbReference type="PROSITE-ProRule" id="PRU00335"/>
    </source>
</evidence>
<sequence>MRITKAPDERKAEIIEVAKELFLNKGIDKSSVNEIVRNVGVAQGLFYYYFKTKQEVVEAVIDDLIQDMIIDTKSILQDPLIDFYEKIRKFIRTFFSLVLNDKGAFTTDFHLPKNKELRQDAMNKAIKLISPYMVDVVENGVKEGKAKVKYPRSTVIMLFYGICTMTHEEELTEEVILSMVEQSLGIKHGMLTSSI</sequence>
<dbReference type="Proteomes" id="UP000184080">
    <property type="component" value="Unassembled WGS sequence"/>
</dbReference>
<accession>A0A1M6GZL7</accession>
<organism evidence="4 5">
    <name type="scientific">Clostridium amylolyticum</name>
    <dbReference type="NCBI Taxonomy" id="1121298"/>
    <lineage>
        <taxon>Bacteria</taxon>
        <taxon>Bacillati</taxon>
        <taxon>Bacillota</taxon>
        <taxon>Clostridia</taxon>
        <taxon>Eubacteriales</taxon>
        <taxon>Clostridiaceae</taxon>
        <taxon>Clostridium</taxon>
    </lineage>
</organism>
<dbReference type="PROSITE" id="PS01081">
    <property type="entry name" value="HTH_TETR_1"/>
    <property type="match status" value="1"/>
</dbReference>
<dbReference type="RefSeq" id="WP_073006634.1">
    <property type="nucleotide sequence ID" value="NZ_FQZO01000003.1"/>
</dbReference>